<evidence type="ECO:0000313" key="1">
    <source>
        <dbReference type="EMBL" id="BDV32865.1"/>
    </source>
</evidence>
<dbReference type="EMBL" id="AP027142">
    <property type="protein sequence ID" value="BDV32865.1"/>
    <property type="molecule type" value="Genomic_DNA"/>
</dbReference>
<organism evidence="1 2">
    <name type="scientific">Methylocystis iwaonis</name>
    <dbReference type="NCBI Taxonomy" id="2885079"/>
    <lineage>
        <taxon>Bacteria</taxon>
        <taxon>Pseudomonadati</taxon>
        <taxon>Pseudomonadota</taxon>
        <taxon>Alphaproteobacteria</taxon>
        <taxon>Hyphomicrobiales</taxon>
        <taxon>Methylocystaceae</taxon>
        <taxon>Methylocystis</taxon>
    </lineage>
</organism>
<proteinExistence type="predicted"/>
<reference evidence="1 2" key="1">
    <citation type="journal article" date="2023" name="Int. J. Syst. Evol. Microbiol.">
        <title>Methylocystis iwaonis sp. nov., a type II methane-oxidizing bacterium from surface soil of a rice paddy field in Japan, and emended description of the genus Methylocystis (ex Whittenbury et al. 1970) Bowman et al. 1993.</title>
        <authorList>
            <person name="Kaise H."/>
            <person name="Sawadogo J.B."/>
            <person name="Alam M.S."/>
            <person name="Ueno C."/>
            <person name="Dianou D."/>
            <person name="Shinjo R."/>
            <person name="Asakawa S."/>
        </authorList>
    </citation>
    <scope>NUCLEOTIDE SEQUENCE [LARGE SCALE GENOMIC DNA]</scope>
    <source>
        <strain evidence="1 2">SS37A-Re</strain>
    </source>
</reference>
<evidence type="ECO:0008006" key="3">
    <source>
        <dbReference type="Google" id="ProtNLM"/>
    </source>
</evidence>
<evidence type="ECO:0000313" key="2">
    <source>
        <dbReference type="Proteomes" id="UP001317629"/>
    </source>
</evidence>
<accession>A0ABM8E4E9</accession>
<keyword evidence="2" id="KW-1185">Reference proteome</keyword>
<protein>
    <recommendedName>
        <fullName evidence="3">DUF3617 family protein</fullName>
    </recommendedName>
</protein>
<dbReference type="Proteomes" id="UP001317629">
    <property type="component" value="Chromosome"/>
</dbReference>
<gene>
    <name evidence="1" type="ORF">SS37A_03940</name>
</gene>
<name>A0ABM8E4E9_9HYPH</name>
<sequence length="190" mass="20368">MREVVWVAKPAPADIRQAEIYGAQYLPFTGRSAAVGRRVGFAPQRLRLGFDPTRPRLRGATLPVKGRDELTPSGIALIMALAAALLPASASAFEGRYVAGSKSYSQDIEIKKSSDGSYNVRASVASQACTGDFDGAGPVAGDVLRATAVMETDKCTLILRRTKKGVSVEEENCLPFHGVACDFTGDYRKR</sequence>